<evidence type="ECO:0000313" key="8">
    <source>
        <dbReference type="EMBL" id="KAF7334237.1"/>
    </source>
</evidence>
<gene>
    <name evidence="8" type="ORF">MSAN_02385000</name>
</gene>
<dbReference type="Proteomes" id="UP000623467">
    <property type="component" value="Unassembled WGS sequence"/>
</dbReference>
<evidence type="ECO:0000256" key="4">
    <source>
        <dbReference type="ARBA" id="ARBA00022692"/>
    </source>
</evidence>
<name>A0A8H6X4Y5_9AGAR</name>
<comment type="caution">
    <text evidence="8">The sequence shown here is derived from an EMBL/GenBank/DDBJ whole genome shotgun (WGS) entry which is preliminary data.</text>
</comment>
<dbReference type="GO" id="GO:0045040">
    <property type="term" value="P:protein insertion into mitochondrial outer membrane"/>
    <property type="evidence" value="ECO:0007669"/>
    <property type="project" value="TreeGrafter"/>
</dbReference>
<dbReference type="Pfam" id="PF01103">
    <property type="entry name" value="Omp85"/>
    <property type="match status" value="1"/>
</dbReference>
<keyword evidence="5" id="KW-0472">Membrane</keyword>
<dbReference type="PANTHER" id="PTHR12815">
    <property type="entry name" value="SORTING AND ASSEMBLY MACHINERY SAMM50 PROTEIN FAMILY MEMBER"/>
    <property type="match status" value="1"/>
</dbReference>
<feature type="region of interest" description="Disordered" evidence="6">
    <location>
        <begin position="1"/>
        <end position="30"/>
    </location>
</feature>
<evidence type="ECO:0000256" key="2">
    <source>
        <dbReference type="ARBA" id="ARBA00010913"/>
    </source>
</evidence>
<comment type="similarity">
    <text evidence="2">Belongs to the SAM50/omp85 family.</text>
</comment>
<feature type="compositionally biased region" description="Pro residues" evidence="6">
    <location>
        <begin position="1"/>
        <end position="10"/>
    </location>
</feature>
<dbReference type="PANTHER" id="PTHR12815:SF18">
    <property type="entry name" value="SORTING AND ASSEMBLY MACHINERY COMPONENT 50 HOMOLOG"/>
    <property type="match status" value="1"/>
</dbReference>
<feature type="domain" description="Bacterial surface antigen (D15)" evidence="7">
    <location>
        <begin position="177"/>
        <end position="494"/>
    </location>
</feature>
<comment type="subcellular location">
    <subcellularLocation>
        <location evidence="1">Mitochondrion outer membrane</location>
        <topology evidence="1">Multi-pass membrane protein</topology>
    </subcellularLocation>
</comment>
<dbReference type="Gene3D" id="2.40.160.50">
    <property type="entry name" value="membrane protein fhac: a member of the omp85/tpsb transporter family"/>
    <property type="match status" value="1"/>
</dbReference>
<reference evidence="8" key="1">
    <citation type="submission" date="2020-05" db="EMBL/GenBank/DDBJ databases">
        <title>Mycena genomes resolve the evolution of fungal bioluminescence.</title>
        <authorList>
            <person name="Tsai I.J."/>
        </authorList>
    </citation>
    <scope>NUCLEOTIDE SEQUENCE</scope>
    <source>
        <strain evidence="8">160909Yilan</strain>
    </source>
</reference>
<dbReference type="OrthoDB" id="1724197at2759"/>
<evidence type="ECO:0000256" key="1">
    <source>
        <dbReference type="ARBA" id="ARBA00004374"/>
    </source>
</evidence>
<organism evidence="8 9">
    <name type="scientific">Mycena sanguinolenta</name>
    <dbReference type="NCBI Taxonomy" id="230812"/>
    <lineage>
        <taxon>Eukaryota</taxon>
        <taxon>Fungi</taxon>
        <taxon>Dikarya</taxon>
        <taxon>Basidiomycota</taxon>
        <taxon>Agaricomycotina</taxon>
        <taxon>Agaricomycetes</taxon>
        <taxon>Agaricomycetidae</taxon>
        <taxon>Agaricales</taxon>
        <taxon>Marasmiineae</taxon>
        <taxon>Mycenaceae</taxon>
        <taxon>Mycena</taxon>
    </lineage>
</organism>
<evidence type="ECO:0000256" key="6">
    <source>
        <dbReference type="SAM" id="MobiDB-lite"/>
    </source>
</evidence>
<keyword evidence="3" id="KW-1134">Transmembrane beta strand</keyword>
<keyword evidence="9" id="KW-1185">Reference proteome</keyword>
<dbReference type="EMBL" id="JACAZH010000049">
    <property type="protein sequence ID" value="KAF7334237.1"/>
    <property type="molecule type" value="Genomic_DNA"/>
</dbReference>
<evidence type="ECO:0000313" key="9">
    <source>
        <dbReference type="Proteomes" id="UP000623467"/>
    </source>
</evidence>
<protein>
    <submittedName>
        <fullName evidence="8">SAM50-like protein SPAC17C9.06</fullName>
    </submittedName>
</protein>
<feature type="compositionally biased region" description="Basic and acidic residues" evidence="6">
    <location>
        <begin position="20"/>
        <end position="30"/>
    </location>
</feature>
<dbReference type="InterPro" id="IPR039910">
    <property type="entry name" value="D15-like"/>
</dbReference>
<accession>A0A8H6X4Y5</accession>
<dbReference type="GO" id="GO:0005741">
    <property type="term" value="C:mitochondrial outer membrane"/>
    <property type="evidence" value="ECO:0007669"/>
    <property type="project" value="UniProtKB-SubCell"/>
</dbReference>
<evidence type="ECO:0000259" key="7">
    <source>
        <dbReference type="Pfam" id="PF01103"/>
    </source>
</evidence>
<dbReference type="AlphaFoldDB" id="A0A8H6X4Y5"/>
<evidence type="ECO:0000256" key="5">
    <source>
        <dbReference type="ARBA" id="ARBA00023136"/>
    </source>
</evidence>
<keyword evidence="4" id="KW-0812">Transmembrane</keyword>
<sequence>MEEKPPPGLRPPLQNSSVPRDFEPDPRDIDKIRTWQQQRIEKKLRGEYESAVLHLSEVINSNLTTPSQISSVRIEGAHHTRPSFLKFLIDRLIPPPSAENDLESALHAARHIADALQRTDIFAAVDAKLERATAVLAAKHDVDLVFTTRERGRFMMKTATELGNNEGSASILAQVRNVFGGAETFTANFSHGTTTKMAFNATLTAPLTSNLNTYGEMHLFGHERDLSSFASCKEGVRGAKALVTRAPSRGMHEFAYEAVLRHIGGLKDEASLSIREAAGQTVKSSVSHTFQLDNRDDRLFPTRGFYLKTAHEIAGFGGDAAFMKSETHAQMSRPLVPGVSVSLAARSGLLWGLNGRPTLFSDRFQLGGPSSIRSFRANSMGPRDNFYVAAADSLGGEMYWSAGLSVISNVPRKPEWPIKTHAWVNAGRLDNVDKSRSLQDNVAACLSKPSVSAGVGLIYNFDPVRVEVNFGLPLIASKSDGSRRGFQVGIGLEFL</sequence>
<evidence type="ECO:0000256" key="3">
    <source>
        <dbReference type="ARBA" id="ARBA00022452"/>
    </source>
</evidence>
<dbReference type="InterPro" id="IPR000184">
    <property type="entry name" value="Bac_surfAg_D15"/>
</dbReference>
<proteinExistence type="inferred from homology"/>